<evidence type="ECO:0000313" key="1">
    <source>
        <dbReference type="EMBL" id="NER17313.1"/>
    </source>
</evidence>
<proteinExistence type="predicted"/>
<keyword evidence="2" id="KW-1185">Reference proteome</keyword>
<comment type="caution">
    <text evidence="1">The sequence shown here is derived from an EMBL/GenBank/DDBJ whole genome shotgun (WGS) entry which is preliminary data.</text>
</comment>
<dbReference type="Proteomes" id="UP000474296">
    <property type="component" value="Unassembled WGS sequence"/>
</dbReference>
<reference evidence="1 2" key="1">
    <citation type="submission" date="2020-01" db="EMBL/GenBank/DDBJ databases">
        <title>Spongiivirga citrea KCTC 32990T.</title>
        <authorList>
            <person name="Wang G."/>
        </authorList>
    </citation>
    <scope>NUCLEOTIDE SEQUENCE [LARGE SCALE GENOMIC DNA]</scope>
    <source>
        <strain evidence="1 2">KCTC 32990</strain>
    </source>
</reference>
<dbReference type="RefSeq" id="WP_164031675.1">
    <property type="nucleotide sequence ID" value="NZ_JAABOQ010000003.1"/>
</dbReference>
<dbReference type="InterPro" id="IPR003772">
    <property type="entry name" value="YceD"/>
</dbReference>
<dbReference type="Pfam" id="PF02620">
    <property type="entry name" value="YceD"/>
    <property type="match status" value="1"/>
</dbReference>
<evidence type="ECO:0000313" key="2">
    <source>
        <dbReference type="Proteomes" id="UP000474296"/>
    </source>
</evidence>
<dbReference type="EMBL" id="JAABOQ010000003">
    <property type="protein sequence ID" value="NER17313.1"/>
    <property type="molecule type" value="Genomic_DNA"/>
</dbReference>
<sequence>MKQLKEYNIPFVGLKVGKHQFEYQIGKTFFETFEYDDFNDVAIKVDVLLEKKSNMLELEFTSNGLVNINCDSTNEPYDQDTTGSLSLVVKFGDEYNDENEELLVLPHGEYQINIAQYIYEMIVLSIPTKRVHPGIEDGSLKSEILEKLEELQPKQTDENSGEIDPRWNTLKKLLTDK</sequence>
<gene>
    <name evidence="1" type="ORF">GWK10_08825</name>
</gene>
<accession>A0A6M0CK28</accession>
<name>A0A6M0CK28_9FLAO</name>
<protein>
    <submittedName>
        <fullName evidence="1">DUF177 domain-containing protein</fullName>
    </submittedName>
</protein>
<dbReference type="AlphaFoldDB" id="A0A6M0CK28"/>
<organism evidence="1 2">
    <name type="scientific">Spongiivirga citrea</name>
    <dbReference type="NCBI Taxonomy" id="1481457"/>
    <lineage>
        <taxon>Bacteria</taxon>
        <taxon>Pseudomonadati</taxon>
        <taxon>Bacteroidota</taxon>
        <taxon>Flavobacteriia</taxon>
        <taxon>Flavobacteriales</taxon>
        <taxon>Flavobacteriaceae</taxon>
        <taxon>Spongiivirga</taxon>
    </lineage>
</organism>